<comment type="caution">
    <text evidence="1">The sequence shown here is derived from an EMBL/GenBank/DDBJ whole genome shotgun (WGS) entry which is preliminary data.</text>
</comment>
<gene>
    <name evidence="1" type="ORF">MJO28_003609</name>
</gene>
<dbReference type="Proteomes" id="UP001060170">
    <property type="component" value="Chromosome 4"/>
</dbReference>
<dbReference type="EMBL" id="CM045868">
    <property type="protein sequence ID" value="KAI7956514.1"/>
    <property type="molecule type" value="Genomic_DNA"/>
</dbReference>
<sequence length="60" mass="6772">MNSQNQVASTNSSQPDRMLQLIEACHRLPTWGKVQAAASLRPIEVRFVASKIRSPRLRLL</sequence>
<name>A0ACC0EM38_9BASI</name>
<proteinExistence type="predicted"/>
<keyword evidence="2" id="KW-1185">Reference proteome</keyword>
<evidence type="ECO:0000313" key="1">
    <source>
        <dbReference type="EMBL" id="KAI7956514.1"/>
    </source>
</evidence>
<accession>A0ACC0EM38</accession>
<reference evidence="2" key="1">
    <citation type="journal article" date="2018" name="BMC Genomics">
        <title>Genomic insights into host adaptation between the wheat stripe rust pathogen (Puccinia striiformis f. sp. tritici) and the barley stripe rust pathogen (Puccinia striiformis f. sp. hordei).</title>
        <authorList>
            <person name="Xia C."/>
            <person name="Wang M."/>
            <person name="Yin C."/>
            <person name="Cornejo O.E."/>
            <person name="Hulbert S.H."/>
            <person name="Chen X."/>
        </authorList>
    </citation>
    <scope>NUCLEOTIDE SEQUENCE [LARGE SCALE GENOMIC DNA]</scope>
    <source>
        <strain evidence="2">93-210</strain>
    </source>
</reference>
<evidence type="ECO:0000313" key="2">
    <source>
        <dbReference type="Proteomes" id="UP001060170"/>
    </source>
</evidence>
<reference evidence="2" key="2">
    <citation type="journal article" date="2018" name="Mol. Plant Microbe Interact.">
        <title>Genome sequence resources for the wheat stripe rust pathogen (Puccinia striiformis f. sp. tritici) and the barley stripe rust pathogen (Puccinia striiformis f. sp. hordei).</title>
        <authorList>
            <person name="Xia C."/>
            <person name="Wang M."/>
            <person name="Yin C."/>
            <person name="Cornejo O.E."/>
            <person name="Hulbert S.H."/>
            <person name="Chen X."/>
        </authorList>
    </citation>
    <scope>NUCLEOTIDE SEQUENCE [LARGE SCALE GENOMIC DNA]</scope>
    <source>
        <strain evidence="2">93-210</strain>
    </source>
</reference>
<protein>
    <submittedName>
        <fullName evidence="1">Uncharacterized protein</fullName>
    </submittedName>
</protein>
<organism evidence="1 2">
    <name type="scientific">Puccinia striiformis f. sp. tritici</name>
    <dbReference type="NCBI Taxonomy" id="168172"/>
    <lineage>
        <taxon>Eukaryota</taxon>
        <taxon>Fungi</taxon>
        <taxon>Dikarya</taxon>
        <taxon>Basidiomycota</taxon>
        <taxon>Pucciniomycotina</taxon>
        <taxon>Pucciniomycetes</taxon>
        <taxon>Pucciniales</taxon>
        <taxon>Pucciniaceae</taxon>
        <taxon>Puccinia</taxon>
    </lineage>
</organism>
<reference evidence="1 2" key="3">
    <citation type="journal article" date="2022" name="Microbiol. Spectr.">
        <title>Folding features and dynamics of 3D genome architecture in plant fungal pathogens.</title>
        <authorList>
            <person name="Xia C."/>
        </authorList>
    </citation>
    <scope>NUCLEOTIDE SEQUENCE [LARGE SCALE GENOMIC DNA]</scope>
    <source>
        <strain evidence="1 2">93-210</strain>
    </source>
</reference>